<dbReference type="Proteomes" id="UP000319931">
    <property type="component" value="Unassembled WGS sequence"/>
</dbReference>
<dbReference type="AlphaFoldDB" id="A0A502FFF3"/>
<comment type="caution">
    <text evidence="1">The sequence shown here is derived from an EMBL/GenBank/DDBJ whole genome shotgun (WGS) entry which is preliminary data.</text>
</comment>
<evidence type="ECO:0008006" key="3">
    <source>
        <dbReference type="Google" id="ProtNLM"/>
    </source>
</evidence>
<dbReference type="OrthoDB" id="7508186at2"/>
<dbReference type="SUPFAM" id="SSF47598">
    <property type="entry name" value="Ribbon-helix-helix"/>
    <property type="match status" value="1"/>
</dbReference>
<proteinExistence type="predicted"/>
<gene>
    <name evidence="1" type="ORF">EAH76_21890</name>
</gene>
<evidence type="ECO:0000313" key="2">
    <source>
        <dbReference type="Proteomes" id="UP000319931"/>
    </source>
</evidence>
<organism evidence="1 2">
    <name type="scientific">Sphingomonas glacialis</name>
    <dbReference type="NCBI Taxonomy" id="658225"/>
    <lineage>
        <taxon>Bacteria</taxon>
        <taxon>Pseudomonadati</taxon>
        <taxon>Pseudomonadota</taxon>
        <taxon>Alphaproteobacteria</taxon>
        <taxon>Sphingomonadales</taxon>
        <taxon>Sphingomonadaceae</taxon>
        <taxon>Sphingomonas</taxon>
    </lineage>
</organism>
<accession>A0A502FFF3</accession>
<protein>
    <recommendedName>
        <fullName evidence="3">Chromosome partitioning protein ParB</fullName>
    </recommendedName>
</protein>
<dbReference type="RefSeq" id="WP_140852396.1">
    <property type="nucleotide sequence ID" value="NZ_RCZC01000010.1"/>
</dbReference>
<name>A0A502FFF3_9SPHN</name>
<dbReference type="EMBL" id="RCZC01000010">
    <property type="protein sequence ID" value="TPG48069.1"/>
    <property type="molecule type" value="Genomic_DNA"/>
</dbReference>
<sequence length="78" mass="8438">MSRAGFATRPGAAERWVKAGDGAALPVTTGFTARLTIDVTPAMRRHLKRAALEQNVSVADMLRALFAREFPLSGESHE</sequence>
<evidence type="ECO:0000313" key="1">
    <source>
        <dbReference type="EMBL" id="TPG48069.1"/>
    </source>
</evidence>
<keyword evidence="2" id="KW-1185">Reference proteome</keyword>
<dbReference type="GO" id="GO:0006355">
    <property type="term" value="P:regulation of DNA-templated transcription"/>
    <property type="evidence" value="ECO:0007669"/>
    <property type="project" value="InterPro"/>
</dbReference>
<reference evidence="1 2" key="1">
    <citation type="journal article" date="2019" name="Environ. Microbiol.">
        <title>Species interactions and distinct microbial communities in high Arctic permafrost affected cryosols are associated with the CH4 and CO2 gas fluxes.</title>
        <authorList>
            <person name="Altshuler I."/>
            <person name="Hamel J."/>
            <person name="Turney S."/>
            <person name="Magnuson E."/>
            <person name="Levesque R."/>
            <person name="Greer C."/>
            <person name="Whyte L.G."/>
        </authorList>
    </citation>
    <scope>NUCLEOTIDE SEQUENCE [LARGE SCALE GENOMIC DNA]</scope>
    <source>
        <strain evidence="1 2">E6.1</strain>
    </source>
</reference>
<dbReference type="InterPro" id="IPR010985">
    <property type="entry name" value="Ribbon_hlx_hlx"/>
</dbReference>